<dbReference type="SMART" id="SM00443">
    <property type="entry name" value="G_patch"/>
    <property type="match status" value="1"/>
</dbReference>
<feature type="domain" description="G-patch" evidence="1">
    <location>
        <begin position="15"/>
        <end position="61"/>
    </location>
</feature>
<accession>A0A2Z7A186</accession>
<dbReference type="Pfam" id="PF01585">
    <property type="entry name" value="G-patch"/>
    <property type="match status" value="1"/>
</dbReference>
<keyword evidence="3" id="KW-1185">Reference proteome</keyword>
<dbReference type="AlphaFoldDB" id="A0A2Z7A186"/>
<dbReference type="InterPro" id="IPR000467">
    <property type="entry name" value="G_patch_dom"/>
</dbReference>
<name>A0A2Z7A186_9LAMI</name>
<dbReference type="OrthoDB" id="29523at2759"/>
<dbReference type="PANTHER" id="PTHR23149">
    <property type="entry name" value="G PATCH DOMAIN CONTAINING PROTEIN"/>
    <property type="match status" value="1"/>
</dbReference>
<sequence length="141" mass="15798">MATPEVPLRYVGVDRSSAAFRLMKQMGWEEGEGLGREKQGIKGYVRVKNKQDTLGIGSEQPNAWAFDTTQFDNILKKLKVVMSSDEKDEVKSASESVLSIDKQETATKVTRPQGRYKKREKGKLVHGYSSQDLEGILVSFV</sequence>
<dbReference type="PROSITE" id="PS50174">
    <property type="entry name" value="G_PATCH"/>
    <property type="match status" value="1"/>
</dbReference>
<proteinExistence type="predicted"/>
<gene>
    <name evidence="2" type="ORF">F511_20353</name>
</gene>
<protein>
    <recommendedName>
        <fullName evidence="1">G-patch domain-containing protein</fullName>
    </recommendedName>
</protein>
<dbReference type="GO" id="GO:0005730">
    <property type="term" value="C:nucleolus"/>
    <property type="evidence" value="ECO:0007669"/>
    <property type="project" value="TreeGrafter"/>
</dbReference>
<dbReference type="Proteomes" id="UP000250235">
    <property type="component" value="Unassembled WGS sequence"/>
</dbReference>
<organism evidence="2 3">
    <name type="scientific">Dorcoceras hygrometricum</name>
    <dbReference type="NCBI Taxonomy" id="472368"/>
    <lineage>
        <taxon>Eukaryota</taxon>
        <taxon>Viridiplantae</taxon>
        <taxon>Streptophyta</taxon>
        <taxon>Embryophyta</taxon>
        <taxon>Tracheophyta</taxon>
        <taxon>Spermatophyta</taxon>
        <taxon>Magnoliopsida</taxon>
        <taxon>eudicotyledons</taxon>
        <taxon>Gunneridae</taxon>
        <taxon>Pentapetalae</taxon>
        <taxon>asterids</taxon>
        <taxon>lamiids</taxon>
        <taxon>Lamiales</taxon>
        <taxon>Gesneriaceae</taxon>
        <taxon>Didymocarpoideae</taxon>
        <taxon>Trichosporeae</taxon>
        <taxon>Loxocarpinae</taxon>
        <taxon>Dorcoceras</taxon>
    </lineage>
</organism>
<evidence type="ECO:0000259" key="1">
    <source>
        <dbReference type="PROSITE" id="PS50174"/>
    </source>
</evidence>
<dbReference type="PANTHER" id="PTHR23149:SF9">
    <property type="entry name" value="G PATCH DOMAIN-CONTAINING PROTEIN 4"/>
    <property type="match status" value="1"/>
</dbReference>
<dbReference type="EMBL" id="KV020104">
    <property type="protein sequence ID" value="KZV15368.1"/>
    <property type="molecule type" value="Genomic_DNA"/>
</dbReference>
<evidence type="ECO:0000313" key="3">
    <source>
        <dbReference type="Proteomes" id="UP000250235"/>
    </source>
</evidence>
<reference evidence="2 3" key="1">
    <citation type="journal article" date="2015" name="Proc. Natl. Acad. Sci. U.S.A.">
        <title>The resurrection genome of Boea hygrometrica: A blueprint for survival of dehydration.</title>
        <authorList>
            <person name="Xiao L."/>
            <person name="Yang G."/>
            <person name="Zhang L."/>
            <person name="Yang X."/>
            <person name="Zhao S."/>
            <person name="Ji Z."/>
            <person name="Zhou Q."/>
            <person name="Hu M."/>
            <person name="Wang Y."/>
            <person name="Chen M."/>
            <person name="Xu Y."/>
            <person name="Jin H."/>
            <person name="Xiao X."/>
            <person name="Hu G."/>
            <person name="Bao F."/>
            <person name="Hu Y."/>
            <person name="Wan P."/>
            <person name="Li L."/>
            <person name="Deng X."/>
            <person name="Kuang T."/>
            <person name="Xiang C."/>
            <person name="Zhu J.K."/>
            <person name="Oliver M.J."/>
            <person name="He Y."/>
        </authorList>
    </citation>
    <scope>NUCLEOTIDE SEQUENCE [LARGE SCALE GENOMIC DNA]</scope>
    <source>
        <strain evidence="3">cv. XS01</strain>
    </source>
</reference>
<dbReference type="InterPro" id="IPR050656">
    <property type="entry name" value="PINX1"/>
</dbReference>
<evidence type="ECO:0000313" key="2">
    <source>
        <dbReference type="EMBL" id="KZV15368.1"/>
    </source>
</evidence>
<dbReference type="GO" id="GO:0003676">
    <property type="term" value="F:nucleic acid binding"/>
    <property type="evidence" value="ECO:0007669"/>
    <property type="project" value="InterPro"/>
</dbReference>